<feature type="transmembrane region" description="Helical" evidence="1">
    <location>
        <begin position="119"/>
        <end position="140"/>
    </location>
</feature>
<comment type="caution">
    <text evidence="2">The sequence shown here is derived from an EMBL/GenBank/DDBJ whole genome shotgun (WGS) entry which is preliminary data.</text>
</comment>
<dbReference type="EMBL" id="LATX01000182">
    <property type="protein sequence ID" value="KTB47000.1"/>
    <property type="molecule type" value="Genomic_DNA"/>
</dbReference>
<keyword evidence="1" id="KW-0812">Transmembrane</keyword>
<name>A0A0W0GEP0_MONRR</name>
<feature type="transmembrane region" description="Helical" evidence="1">
    <location>
        <begin position="170"/>
        <end position="191"/>
    </location>
</feature>
<proteinExistence type="predicted"/>
<accession>A0A0W0GEP0</accession>
<feature type="transmembrane region" description="Helical" evidence="1">
    <location>
        <begin position="146"/>
        <end position="163"/>
    </location>
</feature>
<dbReference type="AlphaFoldDB" id="A0A0W0GEP0"/>
<keyword evidence="1" id="KW-0472">Membrane</keyword>
<evidence type="ECO:0000256" key="1">
    <source>
        <dbReference type="SAM" id="Phobius"/>
    </source>
</evidence>
<keyword evidence="1" id="KW-1133">Transmembrane helix</keyword>
<gene>
    <name evidence="2" type="ORF">WG66_422</name>
</gene>
<reference evidence="2 3" key="1">
    <citation type="submission" date="2015-12" db="EMBL/GenBank/DDBJ databases">
        <title>Draft genome sequence of Moniliophthora roreri, the causal agent of frosty pod rot of cacao.</title>
        <authorList>
            <person name="Aime M.C."/>
            <person name="Diaz-Valderrama J.R."/>
            <person name="Kijpornyongpan T."/>
            <person name="Phillips-Mora W."/>
        </authorList>
    </citation>
    <scope>NUCLEOTIDE SEQUENCE [LARGE SCALE GENOMIC DNA]</scope>
    <source>
        <strain evidence="2 3">MCA 2952</strain>
    </source>
</reference>
<sequence length="367" mass="40565">MSSPDEQLASLFSVKQVILPISSLSAMYLAYGFYIVLFGTCVYLMRSRQKAENLNPNQYLSSITLLFALATIFVVSYTIASVRDTIYWFEALRTGNYKPLISYLTQNTAKTVVYTIKHLVSILLNIVADIILIHRCFLIWSRSKRVAVPLIILSAVINGARILSNLEFPLVDCLHTPALGLICTILMIVGISDTHKRSNHTLYSAGNTGSVAYTISSVITNFAITLLTAGRIWWIHRQLQVRARGVYASDTIVQSISRIILESGIIYPVASIANLILANASPTSELPPFDFWPLVSLSAGIAPTLIMVRAGFGKNIENLQDMVSDIHFASRQGSKPVYSIRHLGMSADELDGESDRQSSIQKNEAFV</sequence>
<feature type="transmembrane region" description="Helical" evidence="1">
    <location>
        <begin position="58"/>
        <end position="80"/>
    </location>
</feature>
<evidence type="ECO:0000313" key="2">
    <source>
        <dbReference type="EMBL" id="KTB47000.1"/>
    </source>
</evidence>
<protein>
    <submittedName>
        <fullName evidence="2">Uncharacterized protein</fullName>
    </submittedName>
</protein>
<organism evidence="2 3">
    <name type="scientific">Moniliophthora roreri</name>
    <name type="common">Frosty pod rot fungus</name>
    <name type="synonym">Monilia roreri</name>
    <dbReference type="NCBI Taxonomy" id="221103"/>
    <lineage>
        <taxon>Eukaryota</taxon>
        <taxon>Fungi</taxon>
        <taxon>Dikarya</taxon>
        <taxon>Basidiomycota</taxon>
        <taxon>Agaricomycotina</taxon>
        <taxon>Agaricomycetes</taxon>
        <taxon>Agaricomycetidae</taxon>
        <taxon>Agaricales</taxon>
        <taxon>Marasmiineae</taxon>
        <taxon>Marasmiaceae</taxon>
        <taxon>Moniliophthora</taxon>
    </lineage>
</organism>
<dbReference type="Proteomes" id="UP000054988">
    <property type="component" value="Unassembled WGS sequence"/>
</dbReference>
<feature type="transmembrane region" description="Helical" evidence="1">
    <location>
        <begin position="291"/>
        <end position="312"/>
    </location>
</feature>
<feature type="transmembrane region" description="Helical" evidence="1">
    <location>
        <begin position="211"/>
        <end position="234"/>
    </location>
</feature>
<feature type="transmembrane region" description="Helical" evidence="1">
    <location>
        <begin position="28"/>
        <end position="46"/>
    </location>
</feature>
<evidence type="ECO:0000313" key="3">
    <source>
        <dbReference type="Proteomes" id="UP000054988"/>
    </source>
</evidence>